<dbReference type="Proteomes" id="UP000191672">
    <property type="component" value="Unassembled WGS sequence"/>
</dbReference>
<name>A0A1V6P852_9EURO</name>
<organism evidence="1 2">
    <name type="scientific">Penicillium antarcticum</name>
    <dbReference type="NCBI Taxonomy" id="416450"/>
    <lineage>
        <taxon>Eukaryota</taxon>
        <taxon>Fungi</taxon>
        <taxon>Dikarya</taxon>
        <taxon>Ascomycota</taxon>
        <taxon>Pezizomycotina</taxon>
        <taxon>Eurotiomycetes</taxon>
        <taxon>Eurotiomycetidae</taxon>
        <taxon>Eurotiales</taxon>
        <taxon>Aspergillaceae</taxon>
        <taxon>Penicillium</taxon>
    </lineage>
</organism>
<accession>A0A1V6P852</accession>
<dbReference type="AlphaFoldDB" id="A0A1V6P852"/>
<dbReference type="STRING" id="416450.A0A1V6P852"/>
<reference evidence="2" key="1">
    <citation type="journal article" date="2017" name="Nat. Microbiol.">
        <title>Global analysis of biosynthetic gene clusters reveals vast potential of secondary metabolite production in Penicillium species.</title>
        <authorList>
            <person name="Nielsen J.C."/>
            <person name="Grijseels S."/>
            <person name="Prigent S."/>
            <person name="Ji B."/>
            <person name="Dainat J."/>
            <person name="Nielsen K.F."/>
            <person name="Frisvad J.C."/>
            <person name="Workman M."/>
            <person name="Nielsen J."/>
        </authorList>
    </citation>
    <scope>NUCLEOTIDE SEQUENCE [LARGE SCALE GENOMIC DNA]</scope>
    <source>
        <strain evidence="2">IBT 31811</strain>
    </source>
</reference>
<keyword evidence="2" id="KW-1185">Reference proteome</keyword>
<dbReference type="InterPro" id="IPR011009">
    <property type="entry name" value="Kinase-like_dom_sf"/>
</dbReference>
<dbReference type="EMBL" id="MDYN01000220">
    <property type="protein sequence ID" value="OQD72967.1"/>
    <property type="molecule type" value="Genomic_DNA"/>
</dbReference>
<dbReference type="SUPFAM" id="SSF56112">
    <property type="entry name" value="Protein kinase-like (PK-like)"/>
    <property type="match status" value="1"/>
</dbReference>
<sequence>MAQCDELAISRAGGVSTALQMQGVCSYTVTAGPNESKLFQFRGENSIIDMGNITLAKGIHPEFVASCTMGDSRPFYIYKMEHLPGTARIMARVPRSVPTSWNNDLRPCSDETATLLMEFQSNYDLLARKLPYRFAPNLERVRKELPSLISKAFPFVLSHGDVNPKTGNITGIIDWAESRILPFGFALYGLENLLGRTDSEVWHYYDRYCALESLFWQTFR</sequence>
<comment type="caution">
    <text evidence="1">The sequence shown here is derived from an EMBL/GenBank/DDBJ whole genome shotgun (WGS) entry which is preliminary data.</text>
</comment>
<protein>
    <recommendedName>
        <fullName evidence="3">Aminoglycoside phosphotransferase domain-containing protein</fullName>
    </recommendedName>
</protein>
<evidence type="ECO:0000313" key="1">
    <source>
        <dbReference type="EMBL" id="OQD72967.1"/>
    </source>
</evidence>
<proteinExistence type="predicted"/>
<evidence type="ECO:0008006" key="3">
    <source>
        <dbReference type="Google" id="ProtNLM"/>
    </source>
</evidence>
<evidence type="ECO:0000313" key="2">
    <source>
        <dbReference type="Proteomes" id="UP000191672"/>
    </source>
</evidence>
<gene>
    <name evidence="1" type="ORF">PENANT_c220G00336</name>
</gene>